<keyword evidence="2" id="KW-0732">Signal</keyword>
<comment type="caution">
    <text evidence="3">The sequence shown here is derived from an EMBL/GenBank/DDBJ whole genome shotgun (WGS) entry which is preliminary data.</text>
</comment>
<feature type="chain" id="PRO_5007566068" description="Right handed beta helix domain-containing protein" evidence="2">
    <location>
        <begin position="21"/>
        <end position="562"/>
    </location>
</feature>
<reference evidence="3 4" key="1">
    <citation type="submission" date="2014-02" db="EMBL/GenBank/DDBJ databases">
        <title>The small core and large imbalanced accessory genome model reveals a collaborative survival strategy of Sorangium cellulosum strains in nature.</title>
        <authorList>
            <person name="Han K."/>
            <person name="Peng R."/>
            <person name="Blom J."/>
            <person name="Li Y.-Z."/>
        </authorList>
    </citation>
    <scope>NUCLEOTIDE SEQUENCE [LARGE SCALE GENOMIC DNA]</scope>
    <source>
        <strain evidence="3 4">So0157-25</strain>
    </source>
</reference>
<protein>
    <recommendedName>
        <fullName evidence="5">Right handed beta helix domain-containing protein</fullName>
    </recommendedName>
</protein>
<dbReference type="Gene3D" id="2.160.20.10">
    <property type="entry name" value="Single-stranded right-handed beta-helix, Pectin lyase-like"/>
    <property type="match status" value="1"/>
</dbReference>
<name>A0A150PNP0_SORCE</name>
<gene>
    <name evidence="3" type="ORF">BE08_21530</name>
</gene>
<dbReference type="Proteomes" id="UP000075420">
    <property type="component" value="Unassembled WGS sequence"/>
</dbReference>
<feature type="compositionally biased region" description="Gly residues" evidence="1">
    <location>
        <begin position="30"/>
        <end position="56"/>
    </location>
</feature>
<sequence length="562" mass="60325">MRHFLRIGAVLVAMMTCACGGAEHTPADSGGPGGAGPGTGGGGGTGPGAGGAGGETPGVPAYGRFGEARTTFTLPAPAPKEGERPAIAYPELTASFPEVDWSALDRLYIPAGEYRSILLGGLPERSADRPLVITNLGGQVKIGGDAANHLFVLKGGEGWILTGRYDPVSKTGDAGFRGHAEGAFAHSQGTYGLFIDDAFSKEGLSGLAIGGGASDFELDTIEVARAEFAGVTVKTDDDGQATMRNVKIHDLYVHDVGSEGIYLGSTQAQPQHAFERLEVYDNRLLRTGTEALQVGQLGSDCEIHHNVLGPGAVRWRSAFDHYQDGNVQYGQRYGSSSFHHNIVIGAGDLFVELFPTRVDGDPRSPGDTIAFTDNYFADTSLTGVYTHAVDTGATIRFERNTFLGFHFNYGEVYPDTDEPVQVFGVGSNAPNPHVLRDNRVDGPYPFIKWLFDSVTAEDNPDAEVPRVRFRDFMGAALDEDYRLLEWWTDRATLSPDERAVIYPKGAFVVHQGALYEALEESQGKQPDQHPDAWRALPPPADDVRLSADSPHEGLGVRWPPPP</sequence>
<dbReference type="CDD" id="cd12215">
    <property type="entry name" value="ChiC_BD"/>
    <property type="match status" value="1"/>
</dbReference>
<dbReference type="InterPro" id="IPR012334">
    <property type="entry name" value="Pectin_lyas_fold"/>
</dbReference>
<dbReference type="InterPro" id="IPR011050">
    <property type="entry name" value="Pectin_lyase_fold/virulence"/>
</dbReference>
<feature type="region of interest" description="Disordered" evidence="1">
    <location>
        <begin position="520"/>
        <end position="562"/>
    </location>
</feature>
<dbReference type="AlphaFoldDB" id="A0A150PNP0"/>
<evidence type="ECO:0000313" key="3">
    <source>
        <dbReference type="EMBL" id="KYF57314.1"/>
    </source>
</evidence>
<evidence type="ECO:0000313" key="4">
    <source>
        <dbReference type="Proteomes" id="UP000075420"/>
    </source>
</evidence>
<dbReference type="SUPFAM" id="SSF51126">
    <property type="entry name" value="Pectin lyase-like"/>
    <property type="match status" value="1"/>
</dbReference>
<organism evidence="3 4">
    <name type="scientific">Sorangium cellulosum</name>
    <name type="common">Polyangium cellulosum</name>
    <dbReference type="NCBI Taxonomy" id="56"/>
    <lineage>
        <taxon>Bacteria</taxon>
        <taxon>Pseudomonadati</taxon>
        <taxon>Myxococcota</taxon>
        <taxon>Polyangia</taxon>
        <taxon>Polyangiales</taxon>
        <taxon>Polyangiaceae</taxon>
        <taxon>Sorangium</taxon>
    </lineage>
</organism>
<feature type="compositionally biased region" description="Basic and acidic residues" evidence="1">
    <location>
        <begin position="541"/>
        <end position="551"/>
    </location>
</feature>
<dbReference type="PROSITE" id="PS51257">
    <property type="entry name" value="PROKAR_LIPOPROTEIN"/>
    <property type="match status" value="1"/>
</dbReference>
<evidence type="ECO:0000256" key="1">
    <source>
        <dbReference type="SAM" id="MobiDB-lite"/>
    </source>
</evidence>
<evidence type="ECO:0008006" key="5">
    <source>
        <dbReference type="Google" id="ProtNLM"/>
    </source>
</evidence>
<proteinExistence type="predicted"/>
<evidence type="ECO:0000256" key="2">
    <source>
        <dbReference type="SAM" id="SignalP"/>
    </source>
</evidence>
<dbReference type="EMBL" id="JELY01000993">
    <property type="protein sequence ID" value="KYF57314.1"/>
    <property type="molecule type" value="Genomic_DNA"/>
</dbReference>
<feature type="region of interest" description="Disordered" evidence="1">
    <location>
        <begin position="24"/>
        <end position="61"/>
    </location>
</feature>
<accession>A0A150PNP0</accession>
<feature type="signal peptide" evidence="2">
    <location>
        <begin position="1"/>
        <end position="20"/>
    </location>
</feature>